<dbReference type="GO" id="GO:0006355">
    <property type="term" value="P:regulation of DNA-templated transcription"/>
    <property type="evidence" value="ECO:0007669"/>
    <property type="project" value="InterPro"/>
</dbReference>
<dbReference type="InterPro" id="IPR005684">
    <property type="entry name" value="IHF_alpha"/>
</dbReference>
<protein>
    <recommendedName>
        <fullName evidence="2">Integration host factor subunit alpha</fullName>
    </recommendedName>
</protein>
<dbReference type="GO" id="GO:0006310">
    <property type="term" value="P:DNA recombination"/>
    <property type="evidence" value="ECO:0007669"/>
    <property type="project" value="UniProtKB-KW"/>
</dbReference>
<keyword evidence="7" id="KW-0233">DNA recombination</keyword>
<name>A0A975BV16_9BACT</name>
<keyword evidence="5 9" id="KW-0238">DNA-binding</keyword>
<keyword evidence="10" id="KW-1185">Reference proteome</keyword>
<evidence type="ECO:0000256" key="2">
    <source>
        <dbReference type="ARBA" id="ARBA00018329"/>
    </source>
</evidence>
<dbReference type="CDD" id="cd13835">
    <property type="entry name" value="IHF_A"/>
    <property type="match status" value="1"/>
</dbReference>
<proteinExistence type="inferred from homology"/>
<evidence type="ECO:0000313" key="9">
    <source>
        <dbReference type="EMBL" id="QTA92345.1"/>
    </source>
</evidence>
<dbReference type="PRINTS" id="PR01727">
    <property type="entry name" value="DNABINDINGHU"/>
</dbReference>
<evidence type="ECO:0000256" key="4">
    <source>
        <dbReference type="ARBA" id="ARBA00023015"/>
    </source>
</evidence>
<evidence type="ECO:0000256" key="6">
    <source>
        <dbReference type="ARBA" id="ARBA00023163"/>
    </source>
</evidence>
<evidence type="ECO:0000256" key="5">
    <source>
        <dbReference type="ARBA" id="ARBA00023125"/>
    </source>
</evidence>
<dbReference type="PANTHER" id="PTHR33175">
    <property type="entry name" value="DNA-BINDING PROTEIN HU"/>
    <property type="match status" value="1"/>
</dbReference>
<dbReference type="SUPFAM" id="SSF47729">
    <property type="entry name" value="IHF-like DNA-binding proteins"/>
    <property type="match status" value="1"/>
</dbReference>
<evidence type="ECO:0000313" key="10">
    <source>
        <dbReference type="Proteomes" id="UP000663722"/>
    </source>
</evidence>
<dbReference type="Proteomes" id="UP000663722">
    <property type="component" value="Chromosome"/>
</dbReference>
<evidence type="ECO:0000256" key="1">
    <source>
        <dbReference type="ARBA" id="ARBA00010529"/>
    </source>
</evidence>
<dbReference type="GO" id="GO:0005829">
    <property type="term" value="C:cytosol"/>
    <property type="evidence" value="ECO:0007669"/>
    <property type="project" value="TreeGrafter"/>
</dbReference>
<organism evidence="9 10">
    <name type="scientific">Desulfonema magnum</name>
    <dbReference type="NCBI Taxonomy" id="45655"/>
    <lineage>
        <taxon>Bacteria</taxon>
        <taxon>Pseudomonadati</taxon>
        <taxon>Thermodesulfobacteriota</taxon>
        <taxon>Desulfobacteria</taxon>
        <taxon>Desulfobacterales</taxon>
        <taxon>Desulfococcaceae</taxon>
        <taxon>Desulfonema</taxon>
    </lineage>
</organism>
<dbReference type="GO" id="GO:0003677">
    <property type="term" value="F:DNA binding"/>
    <property type="evidence" value="ECO:0007669"/>
    <property type="project" value="UniProtKB-KW"/>
</dbReference>
<dbReference type="Pfam" id="PF00216">
    <property type="entry name" value="Bac_DNA_binding"/>
    <property type="match status" value="1"/>
</dbReference>
<dbReference type="InterPro" id="IPR010992">
    <property type="entry name" value="IHF-like_DNA-bd_dom_sf"/>
</dbReference>
<keyword evidence="4" id="KW-0805">Transcription regulation</keyword>
<dbReference type="PROSITE" id="PS00045">
    <property type="entry name" value="HISTONE_LIKE"/>
    <property type="match status" value="1"/>
</dbReference>
<dbReference type="KEGG" id="dmm:dnm_084230"/>
<gene>
    <name evidence="9" type="ORF">dnm_084230</name>
</gene>
<evidence type="ECO:0000256" key="8">
    <source>
        <dbReference type="RuleBase" id="RU003939"/>
    </source>
</evidence>
<dbReference type="InterPro" id="IPR020816">
    <property type="entry name" value="Histone-like_DNA-bd_CS"/>
</dbReference>
<dbReference type="GO" id="GO:0009893">
    <property type="term" value="P:positive regulation of metabolic process"/>
    <property type="evidence" value="ECO:0007669"/>
    <property type="project" value="UniProtKB-ARBA"/>
</dbReference>
<dbReference type="SMART" id="SM00411">
    <property type="entry name" value="BHL"/>
    <property type="match status" value="1"/>
</dbReference>
<dbReference type="InterPro" id="IPR000119">
    <property type="entry name" value="Hist_DNA-bd"/>
</dbReference>
<reference evidence="9" key="1">
    <citation type="journal article" date="2021" name="Microb. Physiol.">
        <title>Proteogenomic Insights into the Physiology of Marine, Sulfate-Reducing, Filamentous Desulfonema limicola and Desulfonema magnum.</title>
        <authorList>
            <person name="Schnaars V."/>
            <person name="Wohlbrand L."/>
            <person name="Scheve S."/>
            <person name="Hinrichs C."/>
            <person name="Reinhardt R."/>
            <person name="Rabus R."/>
        </authorList>
    </citation>
    <scope>NUCLEOTIDE SEQUENCE</scope>
    <source>
        <strain evidence="9">4be13</strain>
    </source>
</reference>
<evidence type="ECO:0000256" key="7">
    <source>
        <dbReference type="ARBA" id="ARBA00023172"/>
    </source>
</evidence>
<sequence>MALTKAHIVNNIQNRLCFSRKKSIELVETLLEIMKKSLENGENVLITGFGKFCVNEKRERRGRNPATGEPMTLAPRRVVTFKCSGKLRDKIDKKEQRKQTR</sequence>
<accession>A0A975BV16</accession>
<dbReference type="GO" id="GO:0030527">
    <property type="term" value="F:structural constituent of chromatin"/>
    <property type="evidence" value="ECO:0007669"/>
    <property type="project" value="InterPro"/>
</dbReference>
<evidence type="ECO:0000256" key="3">
    <source>
        <dbReference type="ARBA" id="ARBA00022845"/>
    </source>
</evidence>
<dbReference type="PANTHER" id="PTHR33175:SF2">
    <property type="entry name" value="INTEGRATION HOST FACTOR SUBUNIT ALPHA"/>
    <property type="match status" value="1"/>
</dbReference>
<dbReference type="EMBL" id="CP061800">
    <property type="protein sequence ID" value="QTA92345.1"/>
    <property type="molecule type" value="Genomic_DNA"/>
</dbReference>
<dbReference type="RefSeq" id="WP_207679746.1">
    <property type="nucleotide sequence ID" value="NZ_CP061800.1"/>
</dbReference>
<keyword evidence="6" id="KW-0804">Transcription</keyword>
<dbReference type="GO" id="GO:0006417">
    <property type="term" value="P:regulation of translation"/>
    <property type="evidence" value="ECO:0007669"/>
    <property type="project" value="UniProtKB-KW"/>
</dbReference>
<dbReference type="Gene3D" id="4.10.520.10">
    <property type="entry name" value="IHF-like DNA-binding proteins"/>
    <property type="match status" value="1"/>
</dbReference>
<dbReference type="AlphaFoldDB" id="A0A975BV16"/>
<keyword evidence="3" id="KW-0810">Translation regulation</keyword>
<comment type="similarity">
    <text evidence="1 8">Belongs to the bacterial histone-like protein family.</text>
</comment>